<dbReference type="SUPFAM" id="SSF53955">
    <property type="entry name" value="Lysozyme-like"/>
    <property type="match status" value="1"/>
</dbReference>
<dbReference type="RefSeq" id="WP_266106551.1">
    <property type="nucleotide sequence ID" value="NZ_JANIDW010000001.1"/>
</dbReference>
<sequence length="520" mass="54999">MAILDTLTVQLLMDSGNLVKGAKQAEEGLAKTDKAVGKAGKSLEEVGKKGADSFAAFRREALGAIALFTGGAGIASFTHDIAAANTALGNLSRQLDIAPQKLTQLHEAAKAAGVNPGDIDGLFKGVQNKYASSATRGELMQLSAFLGVNPVDQNGHVRGDLLDQIAHSKVFLSSSRAVQDRYLEDFGGSASLNNLVSRPDYDALKKRFAGLGPSREQIRQGEQLLSDWTELKANTDQVMQRVFSELEPSLHNFLQAMIAIEKAHPQEIADGVAGIAAALSVLSGVLTAKSFLKVFGALSGAGKVITGGIGSTLGLGAVYGVAKTVMNDVSSTGRSPWDTGVGELYASQAKTGSGGVDLDRLTGAVAMQESHGNPNAYNPKSGAAGALQFIPSTYRWLGGKNPYDLDESWQIGQKYLGQLLAKYHDLSKSLAAYNWGPGNLDKDISAHGDNWRSFLPAETSDYLNKVGRNYATGNIVHHNTTHAPNISIAINGAGKTAHEIAQEVARSLPQQMAQNDQRTM</sequence>
<dbReference type="PANTHER" id="PTHR37423:SF2">
    <property type="entry name" value="MEMBRANE-BOUND LYTIC MUREIN TRANSGLYCOSYLASE C"/>
    <property type="match status" value="1"/>
</dbReference>
<evidence type="ECO:0000313" key="4">
    <source>
        <dbReference type="EMBL" id="MCX5614442.1"/>
    </source>
</evidence>
<accession>A0ABT3W5V7</accession>
<dbReference type="PANTHER" id="PTHR37423">
    <property type="entry name" value="SOLUBLE LYTIC MUREIN TRANSGLYCOSYLASE-RELATED"/>
    <property type="match status" value="1"/>
</dbReference>
<evidence type="ECO:0000259" key="3">
    <source>
        <dbReference type="Pfam" id="PF01464"/>
    </source>
</evidence>
<feature type="domain" description="Transglycosylase SLT" evidence="3">
    <location>
        <begin position="361"/>
        <end position="448"/>
    </location>
</feature>
<reference evidence="4 5" key="1">
    <citation type="submission" date="2022-07" db="EMBL/GenBank/DDBJ databases">
        <title>Bombella genomes.</title>
        <authorList>
            <person name="Harer L."/>
            <person name="Styblova S."/>
            <person name="Ehrmann M."/>
        </authorList>
    </citation>
    <scope>NUCLEOTIDE SEQUENCE [LARGE SCALE GENOMIC DNA]</scope>
    <source>
        <strain evidence="4 5">TMW 2.2558</strain>
    </source>
</reference>
<gene>
    <name evidence="4" type="ORF">NQF64_04185</name>
</gene>
<evidence type="ECO:0000256" key="1">
    <source>
        <dbReference type="ARBA" id="ARBA00007734"/>
    </source>
</evidence>
<comment type="similarity">
    <text evidence="2">Belongs to the virb1 family.</text>
</comment>
<comment type="caution">
    <text evidence="4">The sequence shown here is derived from an EMBL/GenBank/DDBJ whole genome shotgun (WGS) entry which is preliminary data.</text>
</comment>
<keyword evidence="5" id="KW-1185">Reference proteome</keyword>
<protein>
    <submittedName>
        <fullName evidence="4">Transglycosylase SLT domain-containing protein</fullName>
    </submittedName>
</protein>
<name>A0ABT3W5V7_9PROT</name>
<comment type="similarity">
    <text evidence="1">Belongs to the transglycosylase Slt family.</text>
</comment>
<dbReference type="InterPro" id="IPR008258">
    <property type="entry name" value="Transglycosylase_SLT_dom_1"/>
</dbReference>
<organism evidence="4 5">
    <name type="scientific">Bombella saccharophila</name>
    <dbReference type="NCBI Taxonomy" id="2967338"/>
    <lineage>
        <taxon>Bacteria</taxon>
        <taxon>Pseudomonadati</taxon>
        <taxon>Pseudomonadota</taxon>
        <taxon>Alphaproteobacteria</taxon>
        <taxon>Acetobacterales</taxon>
        <taxon>Acetobacteraceae</taxon>
        <taxon>Bombella</taxon>
    </lineage>
</organism>
<evidence type="ECO:0000313" key="5">
    <source>
        <dbReference type="Proteomes" id="UP001165648"/>
    </source>
</evidence>
<proteinExistence type="inferred from homology"/>
<dbReference type="CDD" id="cd00254">
    <property type="entry name" value="LT-like"/>
    <property type="match status" value="1"/>
</dbReference>
<dbReference type="Pfam" id="PF01464">
    <property type="entry name" value="SLT"/>
    <property type="match status" value="1"/>
</dbReference>
<dbReference type="Gene3D" id="1.10.530.10">
    <property type="match status" value="1"/>
</dbReference>
<dbReference type="Proteomes" id="UP001165648">
    <property type="component" value="Unassembled WGS sequence"/>
</dbReference>
<dbReference type="EMBL" id="JANIDW010000001">
    <property type="protein sequence ID" value="MCX5614442.1"/>
    <property type="molecule type" value="Genomic_DNA"/>
</dbReference>
<evidence type="ECO:0000256" key="2">
    <source>
        <dbReference type="ARBA" id="ARBA00009387"/>
    </source>
</evidence>
<dbReference type="InterPro" id="IPR023346">
    <property type="entry name" value="Lysozyme-like_dom_sf"/>
</dbReference>